<keyword evidence="7" id="KW-1003">Cell membrane</keyword>
<feature type="transmembrane region" description="Helical" evidence="13">
    <location>
        <begin position="59"/>
        <end position="78"/>
    </location>
</feature>
<evidence type="ECO:0000256" key="6">
    <source>
        <dbReference type="ARBA" id="ARBA00022449"/>
    </source>
</evidence>
<dbReference type="AlphaFoldDB" id="A0A1L5F8A5"/>
<evidence type="ECO:0000256" key="8">
    <source>
        <dbReference type="ARBA" id="ARBA00022692"/>
    </source>
</evidence>
<feature type="transmembrane region" description="Helical" evidence="13">
    <location>
        <begin position="205"/>
        <end position="223"/>
    </location>
</feature>
<evidence type="ECO:0000256" key="1">
    <source>
        <dbReference type="ARBA" id="ARBA00003408"/>
    </source>
</evidence>
<dbReference type="GO" id="GO:0005886">
    <property type="term" value="C:plasma membrane"/>
    <property type="evidence" value="ECO:0007669"/>
    <property type="project" value="UniProtKB-SubCell"/>
</dbReference>
<feature type="transmembrane region" description="Helical" evidence="13">
    <location>
        <begin position="423"/>
        <end position="443"/>
    </location>
</feature>
<keyword evidence="6" id="KW-0050">Antiport</keyword>
<evidence type="ECO:0000256" key="12">
    <source>
        <dbReference type="ARBA" id="ARBA00031636"/>
    </source>
</evidence>
<feature type="transmembrane region" description="Helical" evidence="13">
    <location>
        <begin position="166"/>
        <end position="185"/>
    </location>
</feature>
<dbReference type="GO" id="GO:0006811">
    <property type="term" value="P:monoatomic ion transport"/>
    <property type="evidence" value="ECO:0007669"/>
    <property type="project" value="UniProtKB-KW"/>
</dbReference>
<dbReference type="EMBL" id="CP018335">
    <property type="protein sequence ID" value="APM39219.1"/>
    <property type="molecule type" value="Genomic_DNA"/>
</dbReference>
<proteinExistence type="inferred from homology"/>
<evidence type="ECO:0000256" key="10">
    <source>
        <dbReference type="ARBA" id="ARBA00023065"/>
    </source>
</evidence>
<dbReference type="GO" id="GO:0042910">
    <property type="term" value="F:xenobiotic transmembrane transporter activity"/>
    <property type="evidence" value="ECO:0007669"/>
    <property type="project" value="InterPro"/>
</dbReference>
<dbReference type="OrthoDB" id="62420at2"/>
<dbReference type="InterPro" id="IPR048279">
    <property type="entry name" value="MdtK-like"/>
</dbReference>
<dbReference type="InterPro" id="IPR050222">
    <property type="entry name" value="MATE_MdtK"/>
</dbReference>
<keyword evidence="11 13" id="KW-0472">Membrane</keyword>
<feature type="transmembrane region" description="Helical" evidence="13">
    <location>
        <begin position="21"/>
        <end position="39"/>
    </location>
</feature>
<feature type="transmembrane region" description="Helical" evidence="13">
    <location>
        <begin position="135"/>
        <end position="159"/>
    </location>
</feature>
<dbReference type="InterPro" id="IPR002528">
    <property type="entry name" value="MATE_fam"/>
</dbReference>
<feature type="transmembrane region" description="Helical" evidence="13">
    <location>
        <begin position="289"/>
        <end position="309"/>
    </location>
</feature>
<evidence type="ECO:0000313" key="15">
    <source>
        <dbReference type="Proteomes" id="UP000184604"/>
    </source>
</evidence>
<evidence type="ECO:0000313" key="14">
    <source>
        <dbReference type="EMBL" id="APM39219.1"/>
    </source>
</evidence>
<accession>A0A1L5F8A5</accession>
<keyword evidence="5" id="KW-0813">Transport</keyword>
<evidence type="ECO:0000256" key="5">
    <source>
        <dbReference type="ARBA" id="ARBA00022448"/>
    </source>
</evidence>
<sequence>MDTTYSRKEIRHDIIKLAWPTIMEQMLIMMVGIVSTILVSKLGKESIAAVGMVNNLVNFFQTIFTGLAMGSSVIIARVTGEKGIKDARYVLVQSLFMSILIGVSIAFLGFVFSNQIIITFFGAADFKVMSLARTYYKIVCLGMPFFVIEMVTGGCLRGIGDTKTPLYVVIFENTINVILSLLLIYGLEYKGVIYLNSLGVKGASIAVTISRIVGGIVIVCILFRKKSKVSLIDFGKFKVDFKVIKRIIRIGIPACVENLIMNGGFLMQQILVVSMGTVEAAAFQIGGSIHSMAFLPLLGLSLTTTTTIGQSLGKKDFKKAEAYAYENIRIAMFTGLFSTTIEFSGAFLFARLFSQDLQVVTASIVVIRGFSLVSPFLGIEKTGSSVLRSSGDIKYIIFSSIAGLWIFRLIMADGLIKFLNAGLYGLMIGIFLDYSIRAIMYIFRIKAGRWKYLKV</sequence>
<feature type="transmembrane region" description="Helical" evidence="13">
    <location>
        <begin position="359"/>
        <end position="379"/>
    </location>
</feature>
<evidence type="ECO:0000256" key="7">
    <source>
        <dbReference type="ARBA" id="ARBA00022475"/>
    </source>
</evidence>
<dbReference type="PIRSF" id="PIRSF006603">
    <property type="entry name" value="DinF"/>
    <property type="match status" value="1"/>
</dbReference>
<name>A0A1L5F8A5_CLOKL</name>
<feature type="transmembrane region" description="Helical" evidence="13">
    <location>
        <begin position="391"/>
        <end position="411"/>
    </location>
</feature>
<evidence type="ECO:0000256" key="4">
    <source>
        <dbReference type="ARBA" id="ARBA00020268"/>
    </source>
</evidence>
<protein>
    <recommendedName>
        <fullName evidence="4">Probable multidrug resistance protein NorM</fullName>
    </recommendedName>
    <alternativeName>
        <fullName evidence="12">Multidrug-efflux transporter</fullName>
    </alternativeName>
</protein>
<comment type="similarity">
    <text evidence="3">Belongs to the multi antimicrobial extrusion (MATE) (TC 2.A.66.1) family.</text>
</comment>
<keyword evidence="8 13" id="KW-0812">Transmembrane</keyword>
<reference evidence="14 15" key="1">
    <citation type="submission" date="2016-12" db="EMBL/GenBank/DDBJ databases">
        <title>Complete genome sequence of Clostridium kluyveri JZZ isolated from the pit mud of a Chinese flavor liquor-making factory.</title>
        <authorList>
            <person name="Wang Y."/>
        </authorList>
    </citation>
    <scope>NUCLEOTIDE SEQUENCE [LARGE SCALE GENOMIC DNA]</scope>
    <source>
        <strain evidence="14 15">JZZ</strain>
    </source>
</reference>
<dbReference type="NCBIfam" id="TIGR00797">
    <property type="entry name" value="matE"/>
    <property type="match status" value="1"/>
</dbReference>
<feature type="transmembrane region" description="Helical" evidence="13">
    <location>
        <begin position="90"/>
        <end position="123"/>
    </location>
</feature>
<evidence type="ECO:0000256" key="3">
    <source>
        <dbReference type="ARBA" id="ARBA00010199"/>
    </source>
</evidence>
<keyword evidence="9 13" id="KW-1133">Transmembrane helix</keyword>
<gene>
    <name evidence="14" type="ORF">BS101_10915</name>
</gene>
<evidence type="ECO:0000256" key="11">
    <source>
        <dbReference type="ARBA" id="ARBA00023136"/>
    </source>
</evidence>
<dbReference type="Proteomes" id="UP000184604">
    <property type="component" value="Chromosome"/>
</dbReference>
<dbReference type="GO" id="GO:0015297">
    <property type="term" value="F:antiporter activity"/>
    <property type="evidence" value="ECO:0007669"/>
    <property type="project" value="UniProtKB-KW"/>
</dbReference>
<dbReference type="PANTHER" id="PTHR43298">
    <property type="entry name" value="MULTIDRUG RESISTANCE PROTEIN NORM-RELATED"/>
    <property type="match status" value="1"/>
</dbReference>
<dbReference type="CDD" id="cd13137">
    <property type="entry name" value="MATE_NorM_like"/>
    <property type="match status" value="1"/>
</dbReference>
<keyword evidence="10" id="KW-0406">Ion transport</keyword>
<feature type="transmembrane region" description="Helical" evidence="13">
    <location>
        <begin position="259"/>
        <end position="283"/>
    </location>
</feature>
<comment type="subcellular location">
    <subcellularLocation>
        <location evidence="2">Cell membrane</location>
        <topology evidence="2">Multi-pass membrane protein</topology>
    </subcellularLocation>
</comment>
<organism evidence="14 15">
    <name type="scientific">Clostridium kluyveri</name>
    <dbReference type="NCBI Taxonomy" id="1534"/>
    <lineage>
        <taxon>Bacteria</taxon>
        <taxon>Bacillati</taxon>
        <taxon>Bacillota</taxon>
        <taxon>Clostridia</taxon>
        <taxon>Eubacteriales</taxon>
        <taxon>Clostridiaceae</taxon>
        <taxon>Clostridium</taxon>
    </lineage>
</organism>
<evidence type="ECO:0000256" key="2">
    <source>
        <dbReference type="ARBA" id="ARBA00004651"/>
    </source>
</evidence>
<dbReference type="RefSeq" id="WP_073538853.1">
    <property type="nucleotide sequence ID" value="NZ_CP018335.1"/>
</dbReference>
<dbReference type="Pfam" id="PF01554">
    <property type="entry name" value="MatE"/>
    <property type="match status" value="2"/>
</dbReference>
<feature type="transmembrane region" description="Helical" evidence="13">
    <location>
        <begin position="330"/>
        <end position="353"/>
    </location>
</feature>
<dbReference type="PANTHER" id="PTHR43298:SF2">
    <property type="entry name" value="FMN_FAD EXPORTER YEEO-RELATED"/>
    <property type="match status" value="1"/>
</dbReference>
<evidence type="ECO:0000256" key="13">
    <source>
        <dbReference type="SAM" id="Phobius"/>
    </source>
</evidence>
<comment type="function">
    <text evidence="1">Multidrug efflux pump.</text>
</comment>
<evidence type="ECO:0000256" key="9">
    <source>
        <dbReference type="ARBA" id="ARBA00022989"/>
    </source>
</evidence>